<proteinExistence type="predicted"/>
<comment type="caution">
    <text evidence="5">The sequence shown here is derived from an EMBL/GenBank/DDBJ whole genome shotgun (WGS) entry which is preliminary data.</text>
</comment>
<comment type="cofactor">
    <cofactor evidence="1">
        <name>Mg(2+)</name>
        <dbReference type="ChEBI" id="CHEBI:18420"/>
    </cofactor>
</comment>
<dbReference type="GO" id="GO:0003676">
    <property type="term" value="F:nucleic acid binding"/>
    <property type="evidence" value="ECO:0007669"/>
    <property type="project" value="InterPro"/>
</dbReference>
<name>A0A7X9RMJ4_9BIFI</name>
<evidence type="ECO:0000256" key="2">
    <source>
        <dbReference type="ARBA" id="ARBA00022722"/>
    </source>
</evidence>
<evidence type="ECO:0000259" key="4">
    <source>
        <dbReference type="SMART" id="SM00990"/>
    </source>
</evidence>
<dbReference type="InterPro" id="IPR011856">
    <property type="entry name" value="tRNA_endonuc-like_dom_sf"/>
</dbReference>
<evidence type="ECO:0000313" key="5">
    <source>
        <dbReference type="EMBL" id="NME61875.1"/>
    </source>
</evidence>
<gene>
    <name evidence="5" type="ORF">HF844_03525</name>
</gene>
<keyword evidence="2" id="KW-0540">Nuclease</keyword>
<dbReference type="RefSeq" id="WP_168983976.1">
    <property type="nucleotide sequence ID" value="NZ_JABAGI010000003.1"/>
</dbReference>
<dbReference type="GO" id="GO:0004518">
    <property type="term" value="F:nuclease activity"/>
    <property type="evidence" value="ECO:0007669"/>
    <property type="project" value="UniProtKB-KW"/>
</dbReference>
<dbReference type="EMBL" id="JABAGI010000003">
    <property type="protein sequence ID" value="NME61875.1"/>
    <property type="molecule type" value="Genomic_DNA"/>
</dbReference>
<feature type="domain" description="VRR-NUC" evidence="4">
    <location>
        <begin position="3"/>
        <end position="83"/>
    </location>
</feature>
<keyword evidence="3" id="KW-0378">Hydrolase</keyword>
<organism evidence="5 6">
    <name type="scientific">Bifidobacterium thermophilum</name>
    <dbReference type="NCBI Taxonomy" id="33905"/>
    <lineage>
        <taxon>Bacteria</taxon>
        <taxon>Bacillati</taxon>
        <taxon>Actinomycetota</taxon>
        <taxon>Actinomycetes</taxon>
        <taxon>Bifidobacteriales</taxon>
        <taxon>Bifidobacteriaceae</taxon>
        <taxon>Bifidobacterium</taxon>
    </lineage>
</organism>
<dbReference type="Proteomes" id="UP000588369">
    <property type="component" value="Unassembled WGS sequence"/>
</dbReference>
<dbReference type="InterPro" id="IPR014883">
    <property type="entry name" value="VRR_NUC"/>
</dbReference>
<accession>A0A7X9RMJ4</accession>
<dbReference type="Pfam" id="PF08774">
    <property type="entry name" value="VRR_NUC"/>
    <property type="match status" value="1"/>
</dbReference>
<evidence type="ECO:0000313" key="6">
    <source>
        <dbReference type="Proteomes" id="UP000588369"/>
    </source>
</evidence>
<evidence type="ECO:0000256" key="3">
    <source>
        <dbReference type="ARBA" id="ARBA00022801"/>
    </source>
</evidence>
<evidence type="ECO:0000256" key="1">
    <source>
        <dbReference type="ARBA" id="ARBA00001946"/>
    </source>
</evidence>
<dbReference type="Gene3D" id="3.40.1350.10">
    <property type="match status" value="1"/>
</dbReference>
<reference evidence="5 6" key="1">
    <citation type="submission" date="2020-04" db="EMBL/GenBank/DDBJ databases">
        <authorList>
            <person name="Hitch T.C.A."/>
            <person name="Wylensek D."/>
            <person name="Clavel T."/>
        </authorList>
    </citation>
    <scope>NUCLEOTIDE SEQUENCE [LARGE SCALE GENOMIC DNA]</scope>
    <source>
        <strain evidence="5 6">BSM-130-P53-3C</strain>
    </source>
</reference>
<dbReference type="SMART" id="SM00990">
    <property type="entry name" value="VRR_NUC"/>
    <property type="match status" value="1"/>
</dbReference>
<dbReference type="AlphaFoldDB" id="A0A7X9RMJ4"/>
<sequence>MVQIERDVERRLVTLVRRAGGWAPKWVSPGTLGVPDRIVFLPGGRVLFVEVKRPGGRPRPSQEAVHRRMARLGVPVVVVDDADGFAAEYLGAAADGNR</sequence>
<dbReference type="GO" id="GO:0016788">
    <property type="term" value="F:hydrolase activity, acting on ester bonds"/>
    <property type="evidence" value="ECO:0007669"/>
    <property type="project" value="InterPro"/>
</dbReference>
<protein>
    <submittedName>
        <fullName evidence="5">VRR-NUC domain-containing protein</fullName>
    </submittedName>
</protein>